<comment type="caution">
    <text evidence="1">The sequence shown here is derived from an EMBL/GenBank/DDBJ whole genome shotgun (WGS) entry which is preliminary data.</text>
</comment>
<name>A0AAD5S300_9FUNG</name>
<feature type="non-terminal residue" evidence="1">
    <location>
        <position position="94"/>
    </location>
</feature>
<dbReference type="AlphaFoldDB" id="A0AAD5S300"/>
<sequence>MGDELLVDGASEPGFYQVESKVLTGHQFALLDGRMKKKILKHTKDQYKSYLDYEHLDINSLGQQILDENYKEGKMRSESLDEQLQSHEMITAAR</sequence>
<protein>
    <submittedName>
        <fullName evidence="1">Uncharacterized protein</fullName>
    </submittedName>
</protein>
<reference evidence="1" key="1">
    <citation type="submission" date="2020-05" db="EMBL/GenBank/DDBJ databases">
        <title>Phylogenomic resolution of chytrid fungi.</title>
        <authorList>
            <person name="Stajich J.E."/>
            <person name="Amses K."/>
            <person name="Simmons R."/>
            <person name="Seto K."/>
            <person name="Myers J."/>
            <person name="Bonds A."/>
            <person name="Quandt C.A."/>
            <person name="Barry K."/>
            <person name="Liu P."/>
            <person name="Grigoriev I."/>
            <person name="Longcore J.E."/>
            <person name="James T.Y."/>
        </authorList>
    </citation>
    <scope>NUCLEOTIDE SEQUENCE</scope>
    <source>
        <strain evidence="1">JEL0318</strain>
    </source>
</reference>
<keyword evidence="2" id="KW-1185">Reference proteome</keyword>
<accession>A0AAD5S300</accession>
<gene>
    <name evidence="1" type="ORF">HK097_004503</name>
</gene>
<organism evidence="1 2">
    <name type="scientific">Rhizophlyctis rosea</name>
    <dbReference type="NCBI Taxonomy" id="64517"/>
    <lineage>
        <taxon>Eukaryota</taxon>
        <taxon>Fungi</taxon>
        <taxon>Fungi incertae sedis</taxon>
        <taxon>Chytridiomycota</taxon>
        <taxon>Chytridiomycota incertae sedis</taxon>
        <taxon>Chytridiomycetes</taxon>
        <taxon>Rhizophlyctidales</taxon>
        <taxon>Rhizophlyctidaceae</taxon>
        <taxon>Rhizophlyctis</taxon>
    </lineage>
</organism>
<evidence type="ECO:0000313" key="1">
    <source>
        <dbReference type="EMBL" id="KAJ3034438.1"/>
    </source>
</evidence>
<evidence type="ECO:0000313" key="2">
    <source>
        <dbReference type="Proteomes" id="UP001212841"/>
    </source>
</evidence>
<dbReference type="Proteomes" id="UP001212841">
    <property type="component" value="Unassembled WGS sequence"/>
</dbReference>
<proteinExistence type="predicted"/>
<dbReference type="EMBL" id="JADGJD010002159">
    <property type="protein sequence ID" value="KAJ3034438.1"/>
    <property type="molecule type" value="Genomic_DNA"/>
</dbReference>